<organism evidence="2 3">
    <name type="scientific">Batillaria attramentaria</name>
    <dbReference type="NCBI Taxonomy" id="370345"/>
    <lineage>
        <taxon>Eukaryota</taxon>
        <taxon>Metazoa</taxon>
        <taxon>Spiralia</taxon>
        <taxon>Lophotrochozoa</taxon>
        <taxon>Mollusca</taxon>
        <taxon>Gastropoda</taxon>
        <taxon>Caenogastropoda</taxon>
        <taxon>Sorbeoconcha</taxon>
        <taxon>Cerithioidea</taxon>
        <taxon>Batillariidae</taxon>
        <taxon>Batillaria</taxon>
    </lineage>
</organism>
<dbReference type="AlphaFoldDB" id="A0ABD0J2T0"/>
<name>A0ABD0J2T0_9CAEN</name>
<feature type="compositionally biased region" description="Polar residues" evidence="1">
    <location>
        <begin position="145"/>
        <end position="154"/>
    </location>
</feature>
<evidence type="ECO:0000313" key="2">
    <source>
        <dbReference type="EMBL" id="KAK7454689.1"/>
    </source>
</evidence>
<feature type="compositionally biased region" description="Polar residues" evidence="1">
    <location>
        <begin position="51"/>
        <end position="74"/>
    </location>
</feature>
<keyword evidence="3" id="KW-1185">Reference proteome</keyword>
<feature type="region of interest" description="Disordered" evidence="1">
    <location>
        <begin position="42"/>
        <end position="154"/>
    </location>
</feature>
<proteinExistence type="predicted"/>
<feature type="compositionally biased region" description="Basic and acidic residues" evidence="1">
    <location>
        <begin position="118"/>
        <end position="144"/>
    </location>
</feature>
<evidence type="ECO:0000313" key="3">
    <source>
        <dbReference type="Proteomes" id="UP001519460"/>
    </source>
</evidence>
<protein>
    <submittedName>
        <fullName evidence="2">Uncharacterized protein</fullName>
    </submittedName>
</protein>
<evidence type="ECO:0000256" key="1">
    <source>
        <dbReference type="SAM" id="MobiDB-lite"/>
    </source>
</evidence>
<feature type="compositionally biased region" description="Polar residues" evidence="1">
    <location>
        <begin position="101"/>
        <end position="117"/>
    </location>
</feature>
<sequence>MYLRARSITNADTQLANEPRSWATPVKTTPRTTWTTLIRKKKQLQPGQFPASCNSHPKNTPRTISTSQFPQNSIHPDPDNYHPGNSHLDNIYPIKSHRTTPIRTASSHPPALNNSHTDNSHPDNSHLDNIHLDNTHPDNSHLDKSQPNSSYQDNSGQMFFQFRRQTIFSLELINKIPTHMPAGHSQREGKTGFVIADTKYREP</sequence>
<dbReference type="Proteomes" id="UP001519460">
    <property type="component" value="Unassembled WGS sequence"/>
</dbReference>
<comment type="caution">
    <text evidence="2">The sequence shown here is derived from an EMBL/GenBank/DDBJ whole genome shotgun (WGS) entry which is preliminary data.</text>
</comment>
<gene>
    <name evidence="2" type="ORF">BaRGS_00039555</name>
</gene>
<accession>A0ABD0J2T0</accession>
<dbReference type="EMBL" id="JACVVK020000700">
    <property type="protein sequence ID" value="KAK7454689.1"/>
    <property type="molecule type" value="Genomic_DNA"/>
</dbReference>
<reference evidence="2 3" key="1">
    <citation type="journal article" date="2023" name="Sci. Data">
        <title>Genome assembly of the Korean intertidal mud-creeper Batillaria attramentaria.</title>
        <authorList>
            <person name="Patra A.K."/>
            <person name="Ho P.T."/>
            <person name="Jun S."/>
            <person name="Lee S.J."/>
            <person name="Kim Y."/>
            <person name="Won Y.J."/>
        </authorList>
    </citation>
    <scope>NUCLEOTIDE SEQUENCE [LARGE SCALE GENOMIC DNA]</scope>
    <source>
        <strain evidence="2">Wonlab-2016</strain>
    </source>
</reference>